<keyword evidence="4" id="KW-1185">Reference proteome</keyword>
<dbReference type="GO" id="GO:0030688">
    <property type="term" value="C:preribosome, small subunit precursor"/>
    <property type="evidence" value="ECO:0007669"/>
    <property type="project" value="TreeGrafter"/>
</dbReference>
<dbReference type="PANTHER" id="PTHR21531:SF0">
    <property type="entry name" value="PROTEIN LTV1 HOMOLOG"/>
    <property type="match status" value="1"/>
</dbReference>
<accession>A0A0X8HWH1</accession>
<feature type="region of interest" description="Disordered" evidence="2">
    <location>
        <begin position="416"/>
        <end position="452"/>
    </location>
</feature>
<dbReference type="EMBL" id="CP014248">
    <property type="protein sequence ID" value="AMD22750.1"/>
    <property type="molecule type" value="Genomic_DNA"/>
</dbReference>
<evidence type="ECO:0000313" key="4">
    <source>
        <dbReference type="Proteomes" id="UP000243052"/>
    </source>
</evidence>
<proteinExistence type="inferred from homology"/>
<protein>
    <submittedName>
        <fullName evidence="3">HHL020Wp</fullName>
    </submittedName>
</protein>
<feature type="compositionally biased region" description="Basic residues" evidence="2">
    <location>
        <begin position="426"/>
        <end position="438"/>
    </location>
</feature>
<dbReference type="STRING" id="45286.A0A0X8HWH1"/>
<feature type="region of interest" description="Disordered" evidence="2">
    <location>
        <begin position="272"/>
        <end position="328"/>
    </location>
</feature>
<dbReference type="GeneID" id="28726113"/>
<feature type="compositionally biased region" description="Basic residues" evidence="2">
    <location>
        <begin position="312"/>
        <end position="323"/>
    </location>
</feature>
<dbReference type="RefSeq" id="XP_017989746.1">
    <property type="nucleotide sequence ID" value="XM_018133982.1"/>
</dbReference>
<dbReference type="GO" id="GO:0042274">
    <property type="term" value="P:ribosomal small subunit biogenesis"/>
    <property type="evidence" value="ECO:0007669"/>
    <property type="project" value="InterPro"/>
</dbReference>
<gene>
    <name evidence="3" type="ORF">AW171_hschr84803</name>
</gene>
<sequence>MSKSRFDKKNSQKFAVVYRPHDDPNFYNDDAAQHILVPVGIPSQTKATRKSPTSVNQKKLNEHMGEAKLYGIKFDDSNYDYTQHLKPIGEDPNNSVFIPSNKTSDKVKNTKTNIEDIMVEPQYKPESVKPVDSVFIRGVAKLDYLEKMQDTPDKLRGFRPDMNPALREALEALDDDEYVVNDDIVVKNNEDAISSNAGEDDDIFGELLGSGVVEDNDEFETGFDEWDIENLDEFEEQHYRDEMAQFDKVETLGDLHEIDIAADVRRFKQQQSKLHSDDWDSDDNFSAAGAGEEDETLDSLGELPSFNNKPQKNSKRKDRRKKGAMSDISGFSMSSSAIARTEVMTVLDDQYDQIIGGYENYEKELQEDEENYKPFDMSNERADFENLLDDFLDNYELESGGRKLAKKNAEMERLKEAADEVSKGKLSMKRKNERKKQKQIGELTGNLKSLRL</sequence>
<dbReference type="GO" id="GO:0005634">
    <property type="term" value="C:nucleus"/>
    <property type="evidence" value="ECO:0007669"/>
    <property type="project" value="TreeGrafter"/>
</dbReference>
<reference evidence="3 4" key="1">
    <citation type="submission" date="2016-01" db="EMBL/GenBank/DDBJ databases">
        <title>Genome sequence of the yeast Holleya sinecauda.</title>
        <authorList>
            <person name="Dietrich F.S."/>
        </authorList>
    </citation>
    <scope>NUCLEOTIDE SEQUENCE [LARGE SCALE GENOMIC DNA]</scope>
    <source>
        <strain evidence="3 4">ATCC 58844</strain>
    </source>
</reference>
<dbReference type="AlphaFoldDB" id="A0A0X8HWH1"/>
<organism evidence="3 4">
    <name type="scientific">Eremothecium sinecaudum</name>
    <dbReference type="NCBI Taxonomy" id="45286"/>
    <lineage>
        <taxon>Eukaryota</taxon>
        <taxon>Fungi</taxon>
        <taxon>Dikarya</taxon>
        <taxon>Ascomycota</taxon>
        <taxon>Saccharomycotina</taxon>
        <taxon>Saccharomycetes</taxon>
        <taxon>Saccharomycetales</taxon>
        <taxon>Saccharomycetaceae</taxon>
        <taxon>Eremothecium</taxon>
    </lineage>
</organism>
<dbReference type="Pfam" id="PF04180">
    <property type="entry name" value="LTV"/>
    <property type="match status" value="1"/>
</dbReference>
<name>A0A0X8HWH1_9SACH</name>
<dbReference type="PANTHER" id="PTHR21531">
    <property type="entry name" value="LOW-TEMPERATURE VIABILITY PROTEIN LTV1-RELATED"/>
    <property type="match status" value="1"/>
</dbReference>
<dbReference type="InterPro" id="IPR007307">
    <property type="entry name" value="Ltv1"/>
</dbReference>
<dbReference type="GO" id="GO:0005829">
    <property type="term" value="C:cytosol"/>
    <property type="evidence" value="ECO:0007669"/>
    <property type="project" value="TreeGrafter"/>
</dbReference>
<dbReference type="Proteomes" id="UP000243052">
    <property type="component" value="Chromosome viii"/>
</dbReference>
<dbReference type="OrthoDB" id="5852896at2759"/>
<comment type="similarity">
    <text evidence="1">Belongs to the LTV1 family.</text>
</comment>
<dbReference type="GO" id="GO:0000056">
    <property type="term" value="P:ribosomal small subunit export from nucleus"/>
    <property type="evidence" value="ECO:0007669"/>
    <property type="project" value="TreeGrafter"/>
</dbReference>
<evidence type="ECO:0000313" key="3">
    <source>
        <dbReference type="EMBL" id="AMD22750.1"/>
    </source>
</evidence>
<evidence type="ECO:0000256" key="2">
    <source>
        <dbReference type="SAM" id="MobiDB-lite"/>
    </source>
</evidence>
<evidence type="ECO:0000256" key="1">
    <source>
        <dbReference type="ARBA" id="ARBA00009078"/>
    </source>
</evidence>